<organism evidence="3">
    <name type="scientific">Noctiluca scintillans</name>
    <name type="common">Sea sparkle</name>
    <name type="synonym">Red tide dinoflagellate</name>
    <dbReference type="NCBI Taxonomy" id="2966"/>
    <lineage>
        <taxon>Eukaryota</taxon>
        <taxon>Sar</taxon>
        <taxon>Alveolata</taxon>
        <taxon>Dinophyceae</taxon>
        <taxon>Noctilucales</taxon>
        <taxon>Noctilucaceae</taxon>
        <taxon>Noctiluca</taxon>
    </lineage>
</organism>
<dbReference type="AlphaFoldDB" id="A0A7S1EYJ2"/>
<dbReference type="GO" id="GO:0016787">
    <property type="term" value="F:hydrolase activity"/>
    <property type="evidence" value="ECO:0007669"/>
    <property type="project" value="UniProtKB-KW"/>
</dbReference>
<evidence type="ECO:0000313" key="3">
    <source>
        <dbReference type="EMBL" id="CAD8831701.1"/>
    </source>
</evidence>
<dbReference type="InterPro" id="IPR011042">
    <property type="entry name" value="6-blade_b-propeller_TolB-like"/>
</dbReference>
<dbReference type="SUPFAM" id="SSF63829">
    <property type="entry name" value="Calcium-dependent phosphotriesterase"/>
    <property type="match status" value="1"/>
</dbReference>
<dbReference type="Gene3D" id="2.120.10.30">
    <property type="entry name" value="TolB, C-terminal domain"/>
    <property type="match status" value="1"/>
</dbReference>
<feature type="domain" description="SMP-30/Gluconolactonase/LRE-like region" evidence="2">
    <location>
        <begin position="54"/>
        <end position="274"/>
    </location>
</feature>
<gene>
    <name evidence="3" type="ORF">NSCI0253_LOCUS6048</name>
</gene>
<protein>
    <recommendedName>
        <fullName evidence="2">SMP-30/Gluconolactonase/LRE-like region domain-containing protein</fullName>
    </recommendedName>
</protein>
<name>A0A7S1EYJ2_NOCSC</name>
<evidence type="ECO:0000259" key="2">
    <source>
        <dbReference type="Pfam" id="PF08450"/>
    </source>
</evidence>
<keyword evidence="1" id="KW-0378">Hydrolase</keyword>
<dbReference type="Pfam" id="PF08450">
    <property type="entry name" value="SGL"/>
    <property type="match status" value="1"/>
</dbReference>
<dbReference type="PANTHER" id="PTHR47572">
    <property type="entry name" value="LIPOPROTEIN-RELATED"/>
    <property type="match status" value="1"/>
</dbReference>
<dbReference type="InterPro" id="IPR013658">
    <property type="entry name" value="SGL"/>
</dbReference>
<dbReference type="EMBL" id="HBFQ01008625">
    <property type="protein sequence ID" value="CAD8831701.1"/>
    <property type="molecule type" value="Transcribed_RNA"/>
</dbReference>
<dbReference type="InterPro" id="IPR051262">
    <property type="entry name" value="SMP-30/CGR1_Lactonase"/>
</dbReference>
<reference evidence="3" key="1">
    <citation type="submission" date="2021-01" db="EMBL/GenBank/DDBJ databases">
        <authorList>
            <person name="Corre E."/>
            <person name="Pelletier E."/>
            <person name="Niang G."/>
            <person name="Scheremetjew M."/>
            <person name="Finn R."/>
            <person name="Kale V."/>
            <person name="Holt S."/>
            <person name="Cochrane G."/>
            <person name="Meng A."/>
            <person name="Brown T."/>
            <person name="Cohen L."/>
        </authorList>
    </citation>
    <scope>NUCLEOTIDE SEQUENCE</scope>
</reference>
<evidence type="ECO:0000256" key="1">
    <source>
        <dbReference type="ARBA" id="ARBA00022801"/>
    </source>
</evidence>
<proteinExistence type="predicted"/>
<dbReference type="PANTHER" id="PTHR47572:SF4">
    <property type="entry name" value="LACTONASE DRP35"/>
    <property type="match status" value="1"/>
</dbReference>
<sequence length="287" mass="31400">MAQVQVLARHDAAITSPCFGPSGDLFTISTCGDIYRYSGNAEVDNEFSVESWGTSSGQPLGLEFDSQGVAFVCDAAHQAIFRITRVEPGDGPPRQEIEPYVREYEQAQFLGPNSLCLSRNTGMLFFTDSGPFGETSLQNPRGSVFAISPTTQLLVPLCLGTLAHPCGLALSPDERNIYVCEMGMNRILRFTQHPPGVFHCSVFHQLCGRFGPTAVTVNSAGDIFVAHFDFADNTDDGRIVVMDSDGEVSNILRLPGPEITGLRLTPDERHLLITEKSNTSLYRYPLF</sequence>
<accession>A0A7S1EYJ2</accession>